<keyword evidence="10" id="KW-1185">Reference proteome</keyword>
<keyword evidence="2 7" id="KW-0547">Nucleotide-binding</keyword>
<dbReference type="GO" id="GO:0004830">
    <property type="term" value="F:tryptophan-tRNA ligase activity"/>
    <property type="evidence" value="ECO:0007669"/>
    <property type="project" value="TreeGrafter"/>
</dbReference>
<dbReference type="PANTHER" id="PTHR10055:SF1">
    <property type="entry name" value="TRYPTOPHAN--TRNA LIGASE, CYTOPLASMIC"/>
    <property type="match status" value="1"/>
</dbReference>
<proteinExistence type="inferred from homology"/>
<evidence type="ECO:0000256" key="4">
    <source>
        <dbReference type="ARBA" id="ARBA00022917"/>
    </source>
</evidence>
<evidence type="ECO:0000313" key="10">
    <source>
        <dbReference type="Proteomes" id="UP001211907"/>
    </source>
</evidence>
<dbReference type="Gene3D" id="3.40.50.620">
    <property type="entry name" value="HUPs"/>
    <property type="match status" value="2"/>
</dbReference>
<feature type="compositionally biased region" description="Polar residues" evidence="8">
    <location>
        <begin position="19"/>
        <end position="33"/>
    </location>
</feature>
<feature type="region of interest" description="Disordered" evidence="8">
    <location>
        <begin position="18"/>
        <end position="40"/>
    </location>
</feature>
<protein>
    <recommendedName>
        <fullName evidence="6">Tryptophanyl-tRNA synthetase</fullName>
    </recommendedName>
</protein>
<evidence type="ECO:0000313" key="9">
    <source>
        <dbReference type="EMBL" id="KAJ3101210.1"/>
    </source>
</evidence>
<comment type="similarity">
    <text evidence="7">Belongs to the class-I aminoacyl-tRNA synthetase family.</text>
</comment>
<dbReference type="InterPro" id="IPR014729">
    <property type="entry name" value="Rossmann-like_a/b/a_fold"/>
</dbReference>
<dbReference type="GO" id="GO:0006436">
    <property type="term" value="P:tryptophanyl-tRNA aminoacylation"/>
    <property type="evidence" value="ECO:0007669"/>
    <property type="project" value="TreeGrafter"/>
</dbReference>
<evidence type="ECO:0000256" key="2">
    <source>
        <dbReference type="ARBA" id="ARBA00022741"/>
    </source>
</evidence>
<evidence type="ECO:0000256" key="7">
    <source>
        <dbReference type="RuleBase" id="RU363036"/>
    </source>
</evidence>
<feature type="non-terminal residue" evidence="9">
    <location>
        <position position="250"/>
    </location>
</feature>
<organism evidence="9 10">
    <name type="scientific">Physocladia obscura</name>
    <dbReference type="NCBI Taxonomy" id="109957"/>
    <lineage>
        <taxon>Eukaryota</taxon>
        <taxon>Fungi</taxon>
        <taxon>Fungi incertae sedis</taxon>
        <taxon>Chytridiomycota</taxon>
        <taxon>Chytridiomycota incertae sedis</taxon>
        <taxon>Chytridiomycetes</taxon>
        <taxon>Chytridiales</taxon>
        <taxon>Chytriomycetaceae</taxon>
        <taxon>Physocladia</taxon>
    </lineage>
</organism>
<keyword evidence="1 7" id="KW-0436">Ligase</keyword>
<gene>
    <name evidence="9" type="ORF">HK100_004579</name>
</gene>
<evidence type="ECO:0000256" key="3">
    <source>
        <dbReference type="ARBA" id="ARBA00022840"/>
    </source>
</evidence>
<keyword evidence="3 7" id="KW-0067">ATP-binding</keyword>
<dbReference type="PANTHER" id="PTHR10055">
    <property type="entry name" value="TRYPTOPHANYL-TRNA SYNTHETASE"/>
    <property type="match status" value="1"/>
</dbReference>
<dbReference type="GO" id="GO:0005524">
    <property type="term" value="F:ATP binding"/>
    <property type="evidence" value="ECO:0007669"/>
    <property type="project" value="UniProtKB-KW"/>
</dbReference>
<accession>A0AAD5SY98</accession>
<dbReference type="AlphaFoldDB" id="A0AAD5SY98"/>
<dbReference type="Proteomes" id="UP001211907">
    <property type="component" value="Unassembled WGS sequence"/>
</dbReference>
<name>A0AAD5SY98_9FUNG</name>
<dbReference type="EMBL" id="JADGJH010002236">
    <property type="protein sequence ID" value="KAJ3101210.1"/>
    <property type="molecule type" value="Genomic_DNA"/>
</dbReference>
<evidence type="ECO:0000256" key="8">
    <source>
        <dbReference type="SAM" id="MobiDB-lite"/>
    </source>
</evidence>
<dbReference type="SUPFAM" id="SSF52374">
    <property type="entry name" value="Nucleotidylyl transferase"/>
    <property type="match status" value="1"/>
</dbReference>
<dbReference type="Pfam" id="PF00579">
    <property type="entry name" value="tRNA-synt_1b"/>
    <property type="match status" value="1"/>
</dbReference>
<dbReference type="GO" id="GO:0005737">
    <property type="term" value="C:cytoplasm"/>
    <property type="evidence" value="ECO:0007669"/>
    <property type="project" value="TreeGrafter"/>
</dbReference>
<keyword evidence="4 7" id="KW-0648">Protein biosynthesis</keyword>
<keyword evidence="5 7" id="KW-0030">Aminoacyl-tRNA synthetase</keyword>
<evidence type="ECO:0000256" key="6">
    <source>
        <dbReference type="ARBA" id="ARBA00030268"/>
    </source>
</evidence>
<sequence length="250" mass="28639">MQQIEVVWENWHWKPIPMSDNSSKETNNPSKSSAADKEQVVTPWDVQGATGADGKLEAIDYEKLIVQFGTKRIDSDLIARFERLTGVRAHPFVRRGLFFSHRYNIKFILVSKNDLFQLSISDLGLILDRFEHGKPFYLYTGRGPSSGSMHTGHMIPFLFCKYLQDVFHAPLVIQLTDDEKFLVKQDLKLEEANKFAHENAKDIVSFGFDPKLTFMFSNVDYMGSGFYKNVLKIAKCITYSQARATFGFTD</sequence>
<reference evidence="9" key="1">
    <citation type="submission" date="2020-05" db="EMBL/GenBank/DDBJ databases">
        <title>Phylogenomic resolution of chytrid fungi.</title>
        <authorList>
            <person name="Stajich J.E."/>
            <person name="Amses K."/>
            <person name="Simmons R."/>
            <person name="Seto K."/>
            <person name="Myers J."/>
            <person name="Bonds A."/>
            <person name="Quandt C.A."/>
            <person name="Barry K."/>
            <person name="Liu P."/>
            <person name="Grigoriev I."/>
            <person name="Longcore J.E."/>
            <person name="James T.Y."/>
        </authorList>
    </citation>
    <scope>NUCLEOTIDE SEQUENCE</scope>
    <source>
        <strain evidence="9">JEL0513</strain>
    </source>
</reference>
<dbReference type="InterPro" id="IPR002305">
    <property type="entry name" value="aa-tRNA-synth_Ic"/>
</dbReference>
<comment type="caution">
    <text evidence="9">The sequence shown here is derived from an EMBL/GenBank/DDBJ whole genome shotgun (WGS) entry which is preliminary data.</text>
</comment>
<evidence type="ECO:0000256" key="5">
    <source>
        <dbReference type="ARBA" id="ARBA00023146"/>
    </source>
</evidence>
<evidence type="ECO:0000256" key="1">
    <source>
        <dbReference type="ARBA" id="ARBA00022598"/>
    </source>
</evidence>